<dbReference type="FunFam" id="3.60.15.10:FF:000002">
    <property type="entry name" value="Ribonuclease Z"/>
    <property type="match status" value="1"/>
</dbReference>
<keyword evidence="6 10" id="KW-0255">Endonuclease</keyword>
<sequence length="309" mass="34431">MELYFLGTGAGMPTRGRNVTSVALNLMPERGTVWLFDAGEGTQHQMLRSPIKPGKLEFIFITHLHGDHLYGLPGLMTSRSYQGGDEPLTLFGPPGLRRFVETAFEVSGAHLDYEVRVREFEEGVVFEDEQFRVTAAKLEHRIDSYGFRIVERDTPGALDSARLTAEGFRPGPQYARLKRGETVTMPDGRTIDGRAYLGPELKGRTVAVFGDTRPCGSELELARGADVLVHEATYMHEKADNAHKYYHTTATQAAVLAAEAGVGALILTHLSSRYQDEAVHRLLEEARAIFPRSHVAEDFWSYVIPRRAE</sequence>
<evidence type="ECO:0000313" key="12">
    <source>
        <dbReference type="Proteomes" id="UP000309676"/>
    </source>
</evidence>
<feature type="binding site" evidence="10">
    <location>
        <position position="68"/>
    </location>
    <ligand>
        <name>Zn(2+)</name>
        <dbReference type="ChEBI" id="CHEBI:29105"/>
        <label>2</label>
        <note>catalytic</note>
    </ligand>
</feature>
<dbReference type="HAMAP" id="MF_01818">
    <property type="entry name" value="RNase_Z_BN"/>
    <property type="match status" value="1"/>
</dbReference>
<evidence type="ECO:0000256" key="5">
    <source>
        <dbReference type="ARBA" id="ARBA00022723"/>
    </source>
</evidence>
<evidence type="ECO:0000313" key="11">
    <source>
        <dbReference type="EMBL" id="TLS50156.1"/>
    </source>
</evidence>
<dbReference type="NCBIfam" id="NF000800">
    <property type="entry name" value="PRK00055.1-1"/>
    <property type="match status" value="1"/>
</dbReference>
<comment type="caution">
    <text evidence="11">The sequence shown here is derived from an EMBL/GenBank/DDBJ whole genome shotgun (WGS) entry which is preliminary data.</text>
</comment>
<dbReference type="NCBIfam" id="NF000801">
    <property type="entry name" value="PRK00055.1-3"/>
    <property type="match status" value="1"/>
</dbReference>
<gene>
    <name evidence="10 11" type="primary">rnz</name>
    <name evidence="11" type="ORF">FE782_21005</name>
</gene>
<comment type="catalytic activity">
    <reaction evidence="10">
        <text>Endonucleolytic cleavage of RNA, removing extra 3' nucleotides from tRNA precursor, generating 3' termini of tRNAs. A 3'-hydroxy group is left at the tRNA terminus and a 5'-phosphoryl group is left at the trailer molecule.</text>
        <dbReference type="EC" id="3.1.26.11"/>
    </reaction>
</comment>
<reference evidence="11 12" key="1">
    <citation type="submission" date="2019-05" db="EMBL/GenBank/DDBJ databases">
        <authorList>
            <person name="Narsing Rao M.P."/>
            <person name="Li W.J."/>
        </authorList>
    </citation>
    <scope>NUCLEOTIDE SEQUENCE [LARGE SCALE GENOMIC DNA]</scope>
    <source>
        <strain evidence="11 12">SYSU_K30003</strain>
    </source>
</reference>
<evidence type="ECO:0000256" key="9">
    <source>
        <dbReference type="ARBA" id="ARBA00057812"/>
    </source>
</evidence>
<dbReference type="AlphaFoldDB" id="A0A5R9G706"/>
<keyword evidence="4 10" id="KW-0540">Nuclease</keyword>
<feature type="binding site" evidence="10">
    <location>
        <position position="63"/>
    </location>
    <ligand>
        <name>Zn(2+)</name>
        <dbReference type="ChEBI" id="CHEBI:29105"/>
        <label>1</label>
        <note>catalytic</note>
    </ligand>
</feature>
<name>A0A5R9G706_9BACL</name>
<evidence type="ECO:0000256" key="2">
    <source>
        <dbReference type="ARBA" id="ARBA00012477"/>
    </source>
</evidence>
<dbReference type="Gene3D" id="3.60.15.10">
    <property type="entry name" value="Ribonuclease Z/Hydroxyacylglutathione hydrolase-like"/>
    <property type="match status" value="1"/>
</dbReference>
<organism evidence="11 12">
    <name type="scientific">Paenibacillus antri</name>
    <dbReference type="NCBI Taxonomy" id="2582848"/>
    <lineage>
        <taxon>Bacteria</taxon>
        <taxon>Bacillati</taxon>
        <taxon>Bacillota</taxon>
        <taxon>Bacilli</taxon>
        <taxon>Bacillales</taxon>
        <taxon>Paenibacillaceae</taxon>
        <taxon>Paenibacillus</taxon>
    </lineage>
</organism>
<dbReference type="NCBIfam" id="TIGR02651">
    <property type="entry name" value="RNase_Z"/>
    <property type="match status" value="1"/>
</dbReference>
<dbReference type="InterPro" id="IPR013471">
    <property type="entry name" value="RNase_Z/BN"/>
</dbReference>
<evidence type="ECO:0000256" key="1">
    <source>
        <dbReference type="ARBA" id="ARBA00011738"/>
    </source>
</evidence>
<dbReference type="PANTHER" id="PTHR46018:SF2">
    <property type="entry name" value="ZINC PHOSPHODIESTERASE ELAC PROTEIN 1"/>
    <property type="match status" value="1"/>
</dbReference>
<feature type="binding site" evidence="10">
    <location>
        <position position="65"/>
    </location>
    <ligand>
        <name>Zn(2+)</name>
        <dbReference type="ChEBI" id="CHEBI:29105"/>
        <label>1</label>
        <note>catalytic</note>
    </ligand>
</feature>
<feature type="binding site" evidence="10">
    <location>
        <position position="140"/>
    </location>
    <ligand>
        <name>Zn(2+)</name>
        <dbReference type="ChEBI" id="CHEBI:29105"/>
        <label>1</label>
        <note>catalytic</note>
    </ligand>
</feature>
<comment type="similarity">
    <text evidence="10">Belongs to the RNase Z family.</text>
</comment>
<dbReference type="SUPFAM" id="SSF56281">
    <property type="entry name" value="Metallo-hydrolase/oxidoreductase"/>
    <property type="match status" value="1"/>
</dbReference>
<feature type="binding site" evidence="10">
    <location>
        <position position="211"/>
    </location>
    <ligand>
        <name>Zn(2+)</name>
        <dbReference type="ChEBI" id="CHEBI:29105"/>
        <label>1</label>
        <note>catalytic</note>
    </ligand>
</feature>
<evidence type="ECO:0000256" key="7">
    <source>
        <dbReference type="ARBA" id="ARBA00022801"/>
    </source>
</evidence>
<dbReference type="RefSeq" id="WP_138196297.1">
    <property type="nucleotide sequence ID" value="NZ_VCIW01000016.1"/>
</dbReference>
<dbReference type="CDD" id="cd07717">
    <property type="entry name" value="RNaseZ_ZiPD-like_MBL-fold"/>
    <property type="match status" value="1"/>
</dbReference>
<dbReference type="GO" id="GO:0008270">
    <property type="term" value="F:zinc ion binding"/>
    <property type="evidence" value="ECO:0007669"/>
    <property type="project" value="UniProtKB-UniRule"/>
</dbReference>
<feature type="binding site" evidence="10">
    <location>
        <position position="211"/>
    </location>
    <ligand>
        <name>Zn(2+)</name>
        <dbReference type="ChEBI" id="CHEBI:29105"/>
        <label>2</label>
        <note>catalytic</note>
    </ligand>
</feature>
<protein>
    <recommendedName>
        <fullName evidence="2 10">Ribonuclease Z</fullName>
        <shortName evidence="10">RNase Z</shortName>
        <ecNumber evidence="2 10">3.1.26.11</ecNumber>
    </recommendedName>
    <alternativeName>
        <fullName evidence="10">tRNA 3 endonuclease</fullName>
    </alternativeName>
    <alternativeName>
        <fullName evidence="10">tRNase Z</fullName>
    </alternativeName>
</protein>
<accession>A0A5R9G706</accession>
<dbReference type="EC" id="3.1.26.11" evidence="2 10"/>
<keyword evidence="3 10" id="KW-0819">tRNA processing</keyword>
<feature type="binding site" evidence="10">
    <location>
        <position position="67"/>
    </location>
    <ligand>
        <name>Zn(2+)</name>
        <dbReference type="ChEBI" id="CHEBI:29105"/>
        <label>2</label>
        <note>catalytic</note>
    </ligand>
</feature>
<keyword evidence="12" id="KW-1185">Reference proteome</keyword>
<evidence type="ECO:0000256" key="8">
    <source>
        <dbReference type="ARBA" id="ARBA00022833"/>
    </source>
</evidence>
<dbReference type="InterPro" id="IPR036866">
    <property type="entry name" value="RibonucZ/Hydroxyglut_hydro"/>
</dbReference>
<feature type="binding site" evidence="10">
    <location>
        <position position="269"/>
    </location>
    <ligand>
        <name>Zn(2+)</name>
        <dbReference type="ChEBI" id="CHEBI:29105"/>
        <label>2</label>
        <note>catalytic</note>
    </ligand>
</feature>
<dbReference type="GO" id="GO:0042802">
    <property type="term" value="F:identical protein binding"/>
    <property type="evidence" value="ECO:0007669"/>
    <property type="project" value="UniProtKB-ARBA"/>
</dbReference>
<evidence type="ECO:0000256" key="10">
    <source>
        <dbReference type="HAMAP-Rule" id="MF_01818"/>
    </source>
</evidence>
<dbReference type="EMBL" id="VCIW01000016">
    <property type="protein sequence ID" value="TLS50156.1"/>
    <property type="molecule type" value="Genomic_DNA"/>
</dbReference>
<evidence type="ECO:0000256" key="6">
    <source>
        <dbReference type="ARBA" id="ARBA00022759"/>
    </source>
</evidence>
<dbReference type="GO" id="GO:0042781">
    <property type="term" value="F:3'-tRNA processing endoribonuclease activity"/>
    <property type="evidence" value="ECO:0007669"/>
    <property type="project" value="UniProtKB-UniRule"/>
</dbReference>
<dbReference type="OrthoDB" id="9800940at2"/>
<keyword evidence="7 10" id="KW-0378">Hydrolase</keyword>
<dbReference type="Proteomes" id="UP000309676">
    <property type="component" value="Unassembled WGS sequence"/>
</dbReference>
<keyword evidence="8 10" id="KW-0862">Zinc</keyword>
<dbReference type="PANTHER" id="PTHR46018">
    <property type="entry name" value="ZINC PHOSPHODIESTERASE ELAC PROTEIN 1"/>
    <property type="match status" value="1"/>
</dbReference>
<comment type="subunit">
    <text evidence="1 10">Homodimer.</text>
</comment>
<proteinExistence type="inferred from homology"/>
<comment type="cofactor">
    <cofactor evidence="10">
        <name>Zn(2+)</name>
        <dbReference type="ChEBI" id="CHEBI:29105"/>
    </cofactor>
    <text evidence="10">Binds 2 Zn(2+) ions.</text>
</comment>
<comment type="function">
    <text evidence="9 10">Zinc phosphodiesterase, which displays some tRNA 3'-processing endonuclease activity. Probably involved in tRNA maturation, by removing a 3'-trailer from precursor tRNA.</text>
</comment>
<keyword evidence="5 10" id="KW-0479">Metal-binding</keyword>
<evidence type="ECO:0000256" key="4">
    <source>
        <dbReference type="ARBA" id="ARBA00022722"/>
    </source>
</evidence>
<evidence type="ECO:0000256" key="3">
    <source>
        <dbReference type="ARBA" id="ARBA00022694"/>
    </source>
</evidence>
<feature type="active site" description="Proton acceptor" evidence="10">
    <location>
        <position position="67"/>
    </location>
</feature>
<dbReference type="Pfam" id="PF23023">
    <property type="entry name" value="Anti-Pycsar_Apyc1"/>
    <property type="match status" value="1"/>
</dbReference>